<dbReference type="EMBL" id="QGNA01000003">
    <property type="protein sequence ID" value="PWS36347.1"/>
    <property type="molecule type" value="Genomic_DNA"/>
</dbReference>
<proteinExistence type="inferred from homology"/>
<dbReference type="PIRSF" id="PIRSF017082">
    <property type="entry name" value="YflP"/>
    <property type="match status" value="1"/>
</dbReference>
<evidence type="ECO:0000256" key="2">
    <source>
        <dbReference type="SAM" id="SignalP"/>
    </source>
</evidence>
<comment type="caution">
    <text evidence="3">The sequence shown here is derived from an EMBL/GenBank/DDBJ whole genome shotgun (WGS) entry which is preliminary data.</text>
</comment>
<dbReference type="Gene3D" id="3.40.190.150">
    <property type="entry name" value="Bordetella uptake gene, domain 1"/>
    <property type="match status" value="1"/>
</dbReference>
<comment type="similarity">
    <text evidence="1">Belongs to the UPF0065 (bug) family.</text>
</comment>
<dbReference type="InterPro" id="IPR042100">
    <property type="entry name" value="Bug_dom1"/>
</dbReference>
<dbReference type="CDD" id="cd13578">
    <property type="entry name" value="PBP2_Bug27"/>
    <property type="match status" value="1"/>
</dbReference>
<feature type="chain" id="PRO_5016286268" evidence="2">
    <location>
        <begin position="23"/>
        <end position="321"/>
    </location>
</feature>
<evidence type="ECO:0000313" key="3">
    <source>
        <dbReference type="EMBL" id="PWS36347.1"/>
    </source>
</evidence>
<gene>
    <name evidence="3" type="ORF">DFH01_14325</name>
</gene>
<dbReference type="Proteomes" id="UP000245765">
    <property type="component" value="Unassembled WGS sequence"/>
</dbReference>
<dbReference type="PANTHER" id="PTHR42928">
    <property type="entry name" value="TRICARBOXYLATE-BINDING PROTEIN"/>
    <property type="match status" value="1"/>
</dbReference>
<dbReference type="AlphaFoldDB" id="A0A317FEB9"/>
<dbReference type="OrthoDB" id="7248487at2"/>
<keyword evidence="4" id="KW-1185">Reference proteome</keyword>
<evidence type="ECO:0000313" key="4">
    <source>
        <dbReference type="Proteomes" id="UP000245765"/>
    </source>
</evidence>
<dbReference type="SUPFAM" id="SSF53850">
    <property type="entry name" value="Periplasmic binding protein-like II"/>
    <property type="match status" value="1"/>
</dbReference>
<name>A0A317FEB9_9PROT</name>
<dbReference type="Gene3D" id="3.40.190.10">
    <property type="entry name" value="Periplasmic binding protein-like II"/>
    <property type="match status" value="1"/>
</dbReference>
<dbReference type="Pfam" id="PF03401">
    <property type="entry name" value="TctC"/>
    <property type="match status" value="1"/>
</dbReference>
<organism evidence="3 4">
    <name type="scientific">Falsiroseomonas bella</name>
    <dbReference type="NCBI Taxonomy" id="2184016"/>
    <lineage>
        <taxon>Bacteria</taxon>
        <taxon>Pseudomonadati</taxon>
        <taxon>Pseudomonadota</taxon>
        <taxon>Alphaproteobacteria</taxon>
        <taxon>Acetobacterales</taxon>
        <taxon>Roseomonadaceae</taxon>
        <taxon>Falsiroseomonas</taxon>
    </lineage>
</organism>
<evidence type="ECO:0000256" key="1">
    <source>
        <dbReference type="ARBA" id="ARBA00006987"/>
    </source>
</evidence>
<keyword evidence="2" id="KW-0732">Signal</keyword>
<dbReference type="InterPro" id="IPR005064">
    <property type="entry name" value="BUG"/>
</dbReference>
<dbReference type="RefSeq" id="WP_109871140.1">
    <property type="nucleotide sequence ID" value="NZ_QGNA01000003.1"/>
</dbReference>
<accession>A0A317FEB9</accession>
<feature type="signal peptide" evidence="2">
    <location>
        <begin position="1"/>
        <end position="22"/>
    </location>
</feature>
<sequence length="321" mass="32998">MFRRRHLLAASAALPIARGAAAQSYPDRALRVVVPFGPGGGTDNLMRVIEAPTRAAFGQPLVIENRAGAGGTIGTDLVARAPADGYTVLAVDSSYAINPALFPSLPYDPAKDLVPVSLLASGPVILLAHPSLPVNTVQELVAMAKAQPGALNYASGGNGASTHLAGELLKMVAGIDLVHVPYRGTGPATTDVVAGHVKLMFNGISAARPHVDAGRLKPLAVTGAQRAAALPNVPTFAESGLAAVEASTFWGVLAPAGTPQAAIAKLSSSFRSGVTDPAVQERLRSLGFEPIGGDAAAYAENLRSETTKWAEVVRRANVKLD</sequence>
<reference evidence="4" key="1">
    <citation type="submission" date="2018-05" db="EMBL/GenBank/DDBJ databases">
        <authorList>
            <person name="Du Z."/>
            <person name="Wang X."/>
        </authorList>
    </citation>
    <scope>NUCLEOTIDE SEQUENCE [LARGE SCALE GENOMIC DNA]</scope>
    <source>
        <strain evidence="4">CQN31</strain>
    </source>
</reference>
<dbReference type="PANTHER" id="PTHR42928:SF5">
    <property type="entry name" value="BLR1237 PROTEIN"/>
    <property type="match status" value="1"/>
</dbReference>
<protein>
    <submittedName>
        <fullName evidence="3">LacI family transcriptional regulator</fullName>
    </submittedName>
</protein>